<dbReference type="GeneID" id="25288027"/>
<feature type="non-terminal residue" evidence="2">
    <location>
        <position position="347"/>
    </location>
</feature>
<reference evidence="2 3" key="1">
    <citation type="submission" date="2013-03" db="EMBL/GenBank/DDBJ databases">
        <title>The Genome Sequence of Exophiala aquamarina CBS 119918.</title>
        <authorList>
            <consortium name="The Broad Institute Genomics Platform"/>
            <person name="Cuomo C."/>
            <person name="de Hoog S."/>
            <person name="Gorbushina A."/>
            <person name="Walker B."/>
            <person name="Young S.K."/>
            <person name="Zeng Q."/>
            <person name="Gargeya S."/>
            <person name="Fitzgerald M."/>
            <person name="Haas B."/>
            <person name="Abouelleil A."/>
            <person name="Allen A.W."/>
            <person name="Alvarado L."/>
            <person name="Arachchi H.M."/>
            <person name="Berlin A.M."/>
            <person name="Chapman S.B."/>
            <person name="Gainer-Dewar J."/>
            <person name="Goldberg J."/>
            <person name="Griggs A."/>
            <person name="Gujja S."/>
            <person name="Hansen M."/>
            <person name="Howarth C."/>
            <person name="Imamovic A."/>
            <person name="Ireland A."/>
            <person name="Larimer J."/>
            <person name="McCowan C."/>
            <person name="Murphy C."/>
            <person name="Pearson M."/>
            <person name="Poon T.W."/>
            <person name="Priest M."/>
            <person name="Roberts A."/>
            <person name="Saif S."/>
            <person name="Shea T."/>
            <person name="Sisk P."/>
            <person name="Sykes S."/>
            <person name="Wortman J."/>
            <person name="Nusbaum C."/>
            <person name="Birren B."/>
        </authorList>
    </citation>
    <scope>NUCLEOTIDE SEQUENCE [LARGE SCALE GENOMIC DNA]</scope>
    <source>
        <strain evidence="2 3">CBS 119918</strain>
    </source>
</reference>
<comment type="caution">
    <text evidence="2">The sequence shown here is derived from an EMBL/GenBank/DDBJ whole genome shotgun (WGS) entry which is preliminary data.</text>
</comment>
<evidence type="ECO:0000313" key="2">
    <source>
        <dbReference type="EMBL" id="KEF50812.1"/>
    </source>
</evidence>
<protein>
    <recommendedName>
        <fullName evidence="4">C6 zinc finger domain-containing protein</fullName>
    </recommendedName>
</protein>
<evidence type="ECO:0000313" key="3">
    <source>
        <dbReference type="Proteomes" id="UP000027920"/>
    </source>
</evidence>
<dbReference type="OrthoDB" id="416217at2759"/>
<dbReference type="InterPro" id="IPR021858">
    <property type="entry name" value="Fun_TF"/>
</dbReference>
<dbReference type="PANTHER" id="PTHR47784">
    <property type="entry name" value="STEROL UPTAKE CONTROL PROTEIN 2"/>
    <property type="match status" value="1"/>
</dbReference>
<dbReference type="GO" id="GO:0001228">
    <property type="term" value="F:DNA-binding transcription activator activity, RNA polymerase II-specific"/>
    <property type="evidence" value="ECO:0007669"/>
    <property type="project" value="TreeGrafter"/>
</dbReference>
<dbReference type="RefSeq" id="XP_013253402.1">
    <property type="nucleotide sequence ID" value="XM_013397948.1"/>
</dbReference>
<proteinExistence type="predicted"/>
<feature type="region of interest" description="Disordered" evidence="1">
    <location>
        <begin position="1"/>
        <end position="26"/>
    </location>
</feature>
<dbReference type="VEuPathDB" id="FungiDB:A1O9_13136"/>
<dbReference type="PANTHER" id="PTHR47784:SF5">
    <property type="entry name" value="STEROL UPTAKE CONTROL PROTEIN 2"/>
    <property type="match status" value="1"/>
</dbReference>
<dbReference type="InterPro" id="IPR053157">
    <property type="entry name" value="Sterol_Uptake_Regulator"/>
</dbReference>
<organism evidence="2 3">
    <name type="scientific">Exophiala aquamarina CBS 119918</name>
    <dbReference type="NCBI Taxonomy" id="1182545"/>
    <lineage>
        <taxon>Eukaryota</taxon>
        <taxon>Fungi</taxon>
        <taxon>Dikarya</taxon>
        <taxon>Ascomycota</taxon>
        <taxon>Pezizomycotina</taxon>
        <taxon>Eurotiomycetes</taxon>
        <taxon>Chaetothyriomycetidae</taxon>
        <taxon>Chaetothyriales</taxon>
        <taxon>Herpotrichiellaceae</taxon>
        <taxon>Exophiala</taxon>
    </lineage>
</organism>
<dbReference type="Pfam" id="PF11951">
    <property type="entry name" value="Fungal_trans_2"/>
    <property type="match status" value="1"/>
</dbReference>
<dbReference type="HOGENOM" id="CLU_024934_0_3_1"/>
<evidence type="ECO:0000256" key="1">
    <source>
        <dbReference type="SAM" id="MobiDB-lite"/>
    </source>
</evidence>
<dbReference type="EMBL" id="AMGV01000082">
    <property type="protein sequence ID" value="KEF50812.1"/>
    <property type="molecule type" value="Genomic_DNA"/>
</dbReference>
<evidence type="ECO:0008006" key="4">
    <source>
        <dbReference type="Google" id="ProtNLM"/>
    </source>
</evidence>
<name>A0A072NTX5_9EURO</name>
<accession>A0A072NTX5</accession>
<keyword evidence="3" id="KW-1185">Reference proteome</keyword>
<sequence length="347" mass="39394">MDMVKAVEQPSRKRNTRSSKQAPSHVESAMGGLGAFDIDDMILWHQFITSTALTFSRPWKSEIPVLAGSHDFLMHGILATAAMHMAYLHPEQYSQYFYKAASHQYLAVGPFRASMLAVGPDNCNAVFAFSTLLVILSLNSQNCEATVLSSTINQACRDLVTWIIFLRGCGSLFLSLKHYIELGPLSPLASFCLPTEVAIRSDDDRAFCRLSEDLLTDVLVLQASSKEELEAYRRSIYQLRLTAAAPWSGDSLTNLKTIMLAWPNRIPDLFIRLFDEHRPPAMIIMAYFCTLMKRFDGYWYMEGRADAVLNALRLELAPEWHKYLGYLLTRAKHDSRRLENFGDDYRN</sequence>
<dbReference type="Proteomes" id="UP000027920">
    <property type="component" value="Unassembled WGS sequence"/>
</dbReference>
<gene>
    <name evidence="2" type="ORF">A1O9_13136</name>
</gene>
<dbReference type="AlphaFoldDB" id="A0A072NTX5"/>